<keyword evidence="3" id="KW-1185">Reference proteome</keyword>
<evidence type="ECO:0000313" key="2">
    <source>
        <dbReference type="EMBL" id="THF82396.1"/>
    </source>
</evidence>
<protein>
    <recommendedName>
        <fullName evidence="1">Putative mannosyltransferase YkcA/B-like C-terminal domain-containing protein</fullName>
    </recommendedName>
</protein>
<dbReference type="Pfam" id="PF24878">
    <property type="entry name" value="YkcB_C"/>
    <property type="match status" value="1"/>
</dbReference>
<feature type="domain" description="Putative mannosyltransferase YkcA/B-like C-terminal" evidence="1">
    <location>
        <begin position="1"/>
        <end position="58"/>
    </location>
</feature>
<sequence>MLNTDYAVMAMGGFSGTDPALTVERLEKMTEKGEVKYFLLSGNGGRQSETVNTWILENCEKVPSSEWNSETTEETSDEASIGRGQTLYVYQGNQ</sequence>
<organism evidence="2 3">
    <name type="scientific">Metabacillus sediminilitoris</name>
    <dbReference type="NCBI Taxonomy" id="2567941"/>
    <lineage>
        <taxon>Bacteria</taxon>
        <taxon>Bacillati</taxon>
        <taxon>Bacillota</taxon>
        <taxon>Bacilli</taxon>
        <taxon>Bacillales</taxon>
        <taxon>Bacillaceae</taxon>
        <taxon>Metabacillus</taxon>
    </lineage>
</organism>
<proteinExistence type="predicted"/>
<evidence type="ECO:0000259" key="1">
    <source>
        <dbReference type="Pfam" id="PF24878"/>
    </source>
</evidence>
<name>A0A4S4C9B3_9BACI</name>
<dbReference type="Proteomes" id="UP000310334">
    <property type="component" value="Unassembled WGS sequence"/>
</dbReference>
<dbReference type="RefSeq" id="WP_136351693.1">
    <property type="nucleotide sequence ID" value="NZ_CP046266.1"/>
</dbReference>
<accession>A0A4S4C9B3</accession>
<dbReference type="EMBL" id="SSNT01000002">
    <property type="protein sequence ID" value="THF82396.1"/>
    <property type="molecule type" value="Genomic_DNA"/>
</dbReference>
<dbReference type="InterPro" id="IPR056785">
    <property type="entry name" value="YkcA/B-like_C"/>
</dbReference>
<dbReference type="OrthoDB" id="9810398at2"/>
<comment type="caution">
    <text evidence="2">The sequence shown here is derived from an EMBL/GenBank/DDBJ whole genome shotgun (WGS) entry which is preliminary data.</text>
</comment>
<reference evidence="2 3" key="1">
    <citation type="submission" date="2019-04" db="EMBL/GenBank/DDBJ databases">
        <title>Bacillus sediminilitoris sp. nov., isolated from a tidal flat sediment on the East China Sea.</title>
        <authorList>
            <person name="Wei Y."/>
            <person name="Mao H."/>
            <person name="Fang J."/>
        </authorList>
    </citation>
    <scope>NUCLEOTIDE SEQUENCE [LARGE SCALE GENOMIC DNA]</scope>
    <source>
        <strain evidence="2 3">DSL-17</strain>
    </source>
</reference>
<gene>
    <name evidence="2" type="ORF">E6W99_02910</name>
</gene>
<evidence type="ECO:0000313" key="3">
    <source>
        <dbReference type="Proteomes" id="UP000310334"/>
    </source>
</evidence>
<dbReference type="AlphaFoldDB" id="A0A4S4C9B3"/>